<proteinExistence type="predicted"/>
<reference evidence="1 2" key="1">
    <citation type="submission" date="2016-10" db="EMBL/GenBank/DDBJ databases">
        <title>Comparative genome analysis of multiple Pseudomonas spp. focuses on biocontrol and plant growth promoting traits.</title>
        <authorList>
            <person name="Tao X.-Y."/>
            <person name="Taylor C.G."/>
        </authorList>
    </citation>
    <scope>NUCLEOTIDE SEQUENCE [LARGE SCALE GENOMIC DNA]</scope>
    <source>
        <strain evidence="1 2">24D3</strain>
    </source>
</reference>
<dbReference type="Proteomes" id="UP000285757">
    <property type="component" value="Unassembled WGS sequence"/>
</dbReference>
<dbReference type="PANTHER" id="PTHR13593:SF113">
    <property type="entry name" value="SI:DKEY-266F7.9"/>
    <property type="match status" value="1"/>
</dbReference>
<evidence type="ECO:0000313" key="1">
    <source>
        <dbReference type="EMBL" id="RON69450.1"/>
    </source>
</evidence>
<dbReference type="InterPro" id="IPR017946">
    <property type="entry name" value="PLC-like_Pdiesterase_TIM-brl"/>
</dbReference>
<gene>
    <name evidence="1" type="ORF">BK671_08440</name>
</gene>
<dbReference type="GO" id="GO:0008081">
    <property type="term" value="F:phosphoric diester hydrolase activity"/>
    <property type="evidence" value="ECO:0007669"/>
    <property type="project" value="InterPro"/>
</dbReference>
<dbReference type="PANTHER" id="PTHR13593">
    <property type="match status" value="1"/>
</dbReference>
<dbReference type="InterPro" id="IPR051057">
    <property type="entry name" value="PI-PLC_domain"/>
</dbReference>
<dbReference type="SUPFAM" id="SSF51695">
    <property type="entry name" value="PLC-like phosphodiesterases"/>
    <property type="match status" value="1"/>
</dbReference>
<dbReference type="PROSITE" id="PS50007">
    <property type="entry name" value="PIPLC_X_DOMAIN"/>
    <property type="match status" value="1"/>
</dbReference>
<dbReference type="Gene3D" id="3.20.20.190">
    <property type="entry name" value="Phosphatidylinositol (PI) phosphodiesterase"/>
    <property type="match status" value="1"/>
</dbReference>
<protein>
    <submittedName>
        <fullName evidence="1">Phospholipase</fullName>
    </submittedName>
</protein>
<dbReference type="RefSeq" id="WP_123531590.1">
    <property type="nucleotide sequence ID" value="NZ_MOBU01000006.1"/>
</dbReference>
<sequence length="289" mass="32745">MPQNTFDKENWMDQVLDVGRLKLTDIVWPGAHNCGMDQKAPGHTFILGNWTACQDESFAAQLANGARALDIRLGYSSGSTASAFYFHHNGFKSGRTLDELIDAVTRFLDKHPGEFIVLDFHELGDGDNSFNYPLFNEVLIRELGPRLVPSENASLTIEQLKRASPRRRIVMAVPARRELDDDVYWPRIIHKWTGSTFTGPEELRTHITTQLAEAPYRFLWSLSATGYTLLGGATRLSEHINDWFHSSRGLINRCSIINIDYFNDSDLARYCWIANSEKAVYGERATESV</sequence>
<name>A0A423LM96_PSEFL</name>
<accession>A0A423LM96</accession>
<evidence type="ECO:0000313" key="2">
    <source>
        <dbReference type="Proteomes" id="UP000285757"/>
    </source>
</evidence>
<comment type="caution">
    <text evidence="1">The sequence shown here is derived from an EMBL/GenBank/DDBJ whole genome shotgun (WGS) entry which is preliminary data.</text>
</comment>
<dbReference type="AlphaFoldDB" id="A0A423LM96"/>
<organism evidence="1 2">
    <name type="scientific">Pseudomonas fluorescens</name>
    <dbReference type="NCBI Taxonomy" id="294"/>
    <lineage>
        <taxon>Bacteria</taxon>
        <taxon>Pseudomonadati</taxon>
        <taxon>Pseudomonadota</taxon>
        <taxon>Gammaproteobacteria</taxon>
        <taxon>Pseudomonadales</taxon>
        <taxon>Pseudomonadaceae</taxon>
        <taxon>Pseudomonas</taxon>
    </lineage>
</organism>
<dbReference type="GO" id="GO:0006629">
    <property type="term" value="P:lipid metabolic process"/>
    <property type="evidence" value="ECO:0007669"/>
    <property type="project" value="InterPro"/>
</dbReference>
<dbReference type="EMBL" id="MOBU01000006">
    <property type="protein sequence ID" value="RON69450.1"/>
    <property type="molecule type" value="Genomic_DNA"/>
</dbReference>